<dbReference type="Proteomes" id="UP001168821">
    <property type="component" value="Unassembled WGS sequence"/>
</dbReference>
<dbReference type="AlphaFoldDB" id="A0AA38HUT9"/>
<organism evidence="1 2">
    <name type="scientific">Zophobas morio</name>
    <dbReference type="NCBI Taxonomy" id="2755281"/>
    <lineage>
        <taxon>Eukaryota</taxon>
        <taxon>Metazoa</taxon>
        <taxon>Ecdysozoa</taxon>
        <taxon>Arthropoda</taxon>
        <taxon>Hexapoda</taxon>
        <taxon>Insecta</taxon>
        <taxon>Pterygota</taxon>
        <taxon>Neoptera</taxon>
        <taxon>Endopterygota</taxon>
        <taxon>Coleoptera</taxon>
        <taxon>Polyphaga</taxon>
        <taxon>Cucujiformia</taxon>
        <taxon>Tenebrionidae</taxon>
        <taxon>Zophobas</taxon>
    </lineage>
</organism>
<dbReference type="EMBL" id="JALNTZ010000008">
    <property type="protein sequence ID" value="KAJ3643047.1"/>
    <property type="molecule type" value="Genomic_DNA"/>
</dbReference>
<comment type="caution">
    <text evidence="1">The sequence shown here is derived from an EMBL/GenBank/DDBJ whole genome shotgun (WGS) entry which is preliminary data.</text>
</comment>
<name>A0AA38HUT9_9CUCU</name>
<accession>A0AA38HUT9</accession>
<evidence type="ECO:0000313" key="1">
    <source>
        <dbReference type="EMBL" id="KAJ3643047.1"/>
    </source>
</evidence>
<gene>
    <name evidence="1" type="ORF">Zmor_025785</name>
</gene>
<proteinExistence type="predicted"/>
<evidence type="ECO:0000313" key="2">
    <source>
        <dbReference type="Proteomes" id="UP001168821"/>
    </source>
</evidence>
<keyword evidence="2" id="KW-1185">Reference proteome</keyword>
<sequence length="99" mass="11502">MHRTRARRPTLFERLLLESVLLPRTMEGAAKFSRRGEERRPGCRCVAFENKVVENLGKLVCVDNENIFRSESQGLQNVKRSMGFSYRNVHPICDPFVFC</sequence>
<reference evidence="1" key="1">
    <citation type="journal article" date="2023" name="G3 (Bethesda)">
        <title>Whole genome assemblies of Zophobas morio and Tenebrio molitor.</title>
        <authorList>
            <person name="Kaur S."/>
            <person name="Stinson S.A."/>
            <person name="diCenzo G.C."/>
        </authorList>
    </citation>
    <scope>NUCLEOTIDE SEQUENCE</scope>
    <source>
        <strain evidence="1">QUZm001</strain>
    </source>
</reference>
<protein>
    <submittedName>
        <fullName evidence="1">Uncharacterized protein</fullName>
    </submittedName>
</protein>